<evidence type="ECO:0000313" key="9">
    <source>
        <dbReference type="Proteomes" id="UP000029121"/>
    </source>
</evidence>
<evidence type="ECO:0000256" key="5">
    <source>
        <dbReference type="ARBA" id="ARBA00022840"/>
    </source>
</evidence>
<dbReference type="PROSITE" id="PS50011">
    <property type="entry name" value="PROTEIN_KINASE_DOM"/>
    <property type="match status" value="1"/>
</dbReference>
<evidence type="ECO:0000256" key="2">
    <source>
        <dbReference type="ARBA" id="ARBA00022679"/>
    </source>
</evidence>
<gene>
    <name evidence="8" type="ORF">CARUB_v10011647mg</name>
</gene>
<dbReference type="FunFam" id="1.10.510.10:FF:000095">
    <property type="entry name" value="protein STRUBBELIG-RECEPTOR FAMILY 8"/>
    <property type="match status" value="1"/>
</dbReference>
<keyword evidence="3" id="KW-0547">Nucleotide-binding</keyword>
<dbReference type="SUPFAM" id="SSF56112">
    <property type="entry name" value="Protein kinase-like (PK-like)"/>
    <property type="match status" value="1"/>
</dbReference>
<reference evidence="9" key="1">
    <citation type="journal article" date="2013" name="Nat. Genet.">
        <title>The Capsella rubella genome and the genomic consequences of rapid mating system evolution.</title>
        <authorList>
            <person name="Slotte T."/>
            <person name="Hazzouri K.M."/>
            <person name="Agren J.A."/>
            <person name="Koenig D."/>
            <person name="Maumus F."/>
            <person name="Guo Y.L."/>
            <person name="Steige K."/>
            <person name="Platts A.E."/>
            <person name="Escobar J.S."/>
            <person name="Newman L.K."/>
            <person name="Wang W."/>
            <person name="Mandakova T."/>
            <person name="Vello E."/>
            <person name="Smith L.M."/>
            <person name="Henz S.R."/>
            <person name="Steffen J."/>
            <person name="Takuno S."/>
            <person name="Brandvain Y."/>
            <person name="Coop G."/>
            <person name="Andolfatto P."/>
            <person name="Hu T.T."/>
            <person name="Blanchette M."/>
            <person name="Clark R.M."/>
            <person name="Quesneville H."/>
            <person name="Nordborg M."/>
            <person name="Gaut B.S."/>
            <person name="Lysak M.A."/>
            <person name="Jenkins J."/>
            <person name="Grimwood J."/>
            <person name="Chapman J."/>
            <person name="Prochnik S."/>
            <person name="Shu S."/>
            <person name="Rokhsar D."/>
            <person name="Schmutz J."/>
            <person name="Weigel D."/>
            <person name="Wright S.I."/>
        </authorList>
    </citation>
    <scope>NUCLEOTIDE SEQUENCE [LARGE SCALE GENOMIC DNA]</scope>
    <source>
        <strain evidence="9">cv. Monte Gargano</strain>
    </source>
</reference>
<dbReference type="Proteomes" id="UP000029121">
    <property type="component" value="Unassembled WGS sequence"/>
</dbReference>
<dbReference type="PANTHER" id="PTHR47983:SF24">
    <property type="entry name" value="F11A17.22 PROTEIN-RELATED"/>
    <property type="match status" value="1"/>
</dbReference>
<evidence type="ECO:0000256" key="4">
    <source>
        <dbReference type="ARBA" id="ARBA00022777"/>
    </source>
</evidence>
<protein>
    <recommendedName>
        <fullName evidence="7">Protein kinase domain-containing protein</fullName>
    </recommendedName>
</protein>
<evidence type="ECO:0000256" key="6">
    <source>
        <dbReference type="SAM" id="MobiDB-lite"/>
    </source>
</evidence>
<dbReference type="PANTHER" id="PTHR47983">
    <property type="entry name" value="PTO-INTERACTING PROTEIN 1-LIKE"/>
    <property type="match status" value="1"/>
</dbReference>
<proteinExistence type="predicted"/>
<dbReference type="Gene3D" id="3.30.200.20">
    <property type="entry name" value="Phosphorylase Kinase, domain 1"/>
    <property type="match status" value="1"/>
</dbReference>
<accession>R0IKI4</accession>
<name>R0IKI4_9BRAS</name>
<evidence type="ECO:0000313" key="8">
    <source>
        <dbReference type="EMBL" id="EOA37493.1"/>
    </source>
</evidence>
<dbReference type="eggNOG" id="KOG1187">
    <property type="taxonomic scope" value="Eukaryota"/>
</dbReference>
<feature type="region of interest" description="Disordered" evidence="6">
    <location>
        <begin position="16"/>
        <end position="41"/>
    </location>
</feature>
<evidence type="ECO:0000259" key="7">
    <source>
        <dbReference type="PROSITE" id="PS50011"/>
    </source>
</evidence>
<keyword evidence="1" id="KW-0597">Phosphoprotein</keyword>
<dbReference type="InterPro" id="IPR000719">
    <property type="entry name" value="Prot_kinase_dom"/>
</dbReference>
<evidence type="ECO:0000256" key="3">
    <source>
        <dbReference type="ARBA" id="ARBA00022741"/>
    </source>
</evidence>
<organism evidence="8 9">
    <name type="scientific">Capsella rubella</name>
    <dbReference type="NCBI Taxonomy" id="81985"/>
    <lineage>
        <taxon>Eukaryota</taxon>
        <taxon>Viridiplantae</taxon>
        <taxon>Streptophyta</taxon>
        <taxon>Embryophyta</taxon>
        <taxon>Tracheophyta</taxon>
        <taxon>Spermatophyta</taxon>
        <taxon>Magnoliopsida</taxon>
        <taxon>eudicotyledons</taxon>
        <taxon>Gunneridae</taxon>
        <taxon>Pentapetalae</taxon>
        <taxon>rosids</taxon>
        <taxon>malvids</taxon>
        <taxon>Brassicales</taxon>
        <taxon>Brassicaceae</taxon>
        <taxon>Camelineae</taxon>
        <taxon>Capsella</taxon>
    </lineage>
</organism>
<keyword evidence="2" id="KW-0808">Transferase</keyword>
<dbReference type="GO" id="GO:0005524">
    <property type="term" value="F:ATP binding"/>
    <property type="evidence" value="ECO:0007669"/>
    <property type="project" value="UniProtKB-KW"/>
</dbReference>
<dbReference type="GO" id="GO:0004672">
    <property type="term" value="F:protein kinase activity"/>
    <property type="evidence" value="ECO:0007669"/>
    <property type="project" value="InterPro"/>
</dbReference>
<feature type="domain" description="Protein kinase" evidence="7">
    <location>
        <begin position="9"/>
        <end position="285"/>
    </location>
</feature>
<keyword evidence="9" id="KW-1185">Reference proteome</keyword>
<sequence length="292" mass="31847">MSLFCWCGFRNAADIGPRPAHKPEGGRHHQRADSPMNQPVVHKPSIDVASAAIKKLDPSEQTDQEFLSQVSMVSRFQHENVVALMGYCVDGPLRRKGVTGALGGPVLSWQQRVKIAVGAARGLEYLHEKVSHRGITSSNVLLFDDDVAKIGDFNLPDMASAARFHSNHAMRLGSYFGYIAPEYVTIGESSSKSDVYSFGVVLLELLTGRKGFDHTLPSEQSLLVKWATPKLSKDKVEQCVDPTLLGECPPKDVAKLAAIAAVCVHQVSDFRPDMGNVVKALEPLLKPPRSAH</sequence>
<dbReference type="Pfam" id="PF07714">
    <property type="entry name" value="PK_Tyr_Ser-Thr"/>
    <property type="match status" value="1"/>
</dbReference>
<dbReference type="InterPro" id="IPR001245">
    <property type="entry name" value="Ser-Thr/Tyr_kinase_cat_dom"/>
</dbReference>
<keyword evidence="4" id="KW-0418">Kinase</keyword>
<dbReference type="Gene3D" id="1.10.510.10">
    <property type="entry name" value="Transferase(Phosphotransferase) domain 1"/>
    <property type="match status" value="1"/>
</dbReference>
<keyword evidence="5" id="KW-0067">ATP-binding</keyword>
<dbReference type="InterPro" id="IPR052101">
    <property type="entry name" value="Plant_StressResp_Kinase"/>
</dbReference>
<dbReference type="EMBL" id="KB870805">
    <property type="protein sequence ID" value="EOA37493.1"/>
    <property type="molecule type" value="Genomic_DNA"/>
</dbReference>
<dbReference type="InterPro" id="IPR011009">
    <property type="entry name" value="Kinase-like_dom_sf"/>
</dbReference>
<evidence type="ECO:0000256" key="1">
    <source>
        <dbReference type="ARBA" id="ARBA00022553"/>
    </source>
</evidence>
<dbReference type="AlphaFoldDB" id="R0IKI4"/>